<evidence type="ECO:0000256" key="2">
    <source>
        <dbReference type="ARBA" id="ARBA00022519"/>
    </source>
</evidence>
<evidence type="ECO:0000256" key="5">
    <source>
        <dbReference type="ARBA" id="ARBA00022692"/>
    </source>
</evidence>
<keyword evidence="4 11" id="KW-0808">Transferase</keyword>
<comment type="catalytic activity">
    <reaction evidence="11">
        <text>[GlcNAc-(1-&gt;4)-Mur2Ac(oyl-L-Ala-gamma-D-Glu-L-Lys-D-Ala-D-Ala)](n)-di-trans,octa-cis-undecaprenyl diphosphate + beta-D-GlcNAc-(1-&gt;4)-Mur2Ac(oyl-L-Ala-gamma-D-Glu-L-Lys-D-Ala-D-Ala)-di-trans,octa-cis-undecaprenyl diphosphate = [GlcNAc-(1-&gt;4)-Mur2Ac(oyl-L-Ala-gamma-D-Glu-L-Lys-D-Ala-D-Ala)](n+1)-di-trans,octa-cis-undecaprenyl diphosphate + di-trans,octa-cis-undecaprenyl diphosphate + H(+)</text>
        <dbReference type="Rhea" id="RHEA:23708"/>
        <dbReference type="Rhea" id="RHEA-COMP:9602"/>
        <dbReference type="Rhea" id="RHEA-COMP:9603"/>
        <dbReference type="ChEBI" id="CHEBI:15378"/>
        <dbReference type="ChEBI" id="CHEBI:58405"/>
        <dbReference type="ChEBI" id="CHEBI:60033"/>
        <dbReference type="ChEBI" id="CHEBI:78435"/>
        <dbReference type="EC" id="2.4.99.28"/>
    </reaction>
</comment>
<keyword evidence="8 11" id="KW-1133">Transmembrane helix</keyword>
<comment type="subcellular location">
    <subcellularLocation>
        <location evidence="11">Cell inner membrane</location>
        <topology evidence="11">Single-pass membrane protein</topology>
    </subcellularLocation>
</comment>
<comment type="function">
    <text evidence="11">Peptidoglycan polymerase that catalyzes glycan chain elongation from lipid-linked precursors.</text>
</comment>
<evidence type="ECO:0000256" key="4">
    <source>
        <dbReference type="ARBA" id="ARBA00022679"/>
    </source>
</evidence>
<keyword evidence="9 11" id="KW-0472">Membrane</keyword>
<keyword evidence="2 11" id="KW-0997">Cell inner membrane</keyword>
<dbReference type="InterPro" id="IPR011812">
    <property type="entry name" value="Pep_trsgly"/>
</dbReference>
<name>A0ABT7FIV2_9RHOB</name>
<dbReference type="PANTHER" id="PTHR30400:SF0">
    <property type="entry name" value="BIOSYNTHETIC PEPTIDOGLYCAN TRANSGLYCOSYLASE"/>
    <property type="match status" value="1"/>
</dbReference>
<keyword evidence="5 11" id="KW-0812">Transmembrane</keyword>
<evidence type="ECO:0000259" key="12">
    <source>
        <dbReference type="Pfam" id="PF00912"/>
    </source>
</evidence>
<protein>
    <recommendedName>
        <fullName evidence="11">Biosynthetic peptidoglycan transglycosylase</fullName>
        <ecNumber evidence="11">2.4.99.28</ecNumber>
    </recommendedName>
    <alternativeName>
        <fullName evidence="11">Glycan polymerase</fullName>
    </alternativeName>
    <alternativeName>
        <fullName evidence="11">Peptidoglycan glycosyltransferase MtgA</fullName>
        <shortName evidence="11">PGT</shortName>
    </alternativeName>
</protein>
<keyword evidence="10 11" id="KW-0961">Cell wall biogenesis/degradation</keyword>
<dbReference type="Proteomes" id="UP001227126">
    <property type="component" value="Unassembled WGS sequence"/>
</dbReference>
<dbReference type="HAMAP" id="MF_00766">
    <property type="entry name" value="PGT_MtgA"/>
    <property type="match status" value="1"/>
</dbReference>
<evidence type="ECO:0000256" key="8">
    <source>
        <dbReference type="ARBA" id="ARBA00022989"/>
    </source>
</evidence>
<keyword evidence="3 11" id="KW-0328">Glycosyltransferase</keyword>
<feature type="transmembrane region" description="Helical" evidence="11">
    <location>
        <begin position="43"/>
        <end position="65"/>
    </location>
</feature>
<sequence length="258" mass="27614">MTRSARKSKSGTRSGKAAGGLAARLKAVFLDRPASLVGWIRAVFLRGALILGALVVVLVLLFSVVNPPVTFTMMSESWRLDRSLHRDWVPMERIAPVMARSAVAAEDANFCLHWGFDVAAIRAVIAEGGTRGGSTISQQVVKNVFLWQGRSWFRKALEAAITPLVELVWSKRRILEVYLNVAEMSEGVFGVGAAAQQSFGVTADKLSARQAALIAAVLPSPRTRSAAKPSAALRKRAAGIADGAATIRADGRAACFED</sequence>
<evidence type="ECO:0000256" key="11">
    <source>
        <dbReference type="HAMAP-Rule" id="MF_00766"/>
    </source>
</evidence>
<accession>A0ABT7FIV2</accession>
<dbReference type="Gene3D" id="1.10.3810.10">
    <property type="entry name" value="Biosynthetic peptidoglycan transglycosylase-like"/>
    <property type="match status" value="1"/>
</dbReference>
<evidence type="ECO:0000256" key="7">
    <source>
        <dbReference type="ARBA" id="ARBA00022984"/>
    </source>
</evidence>
<dbReference type="NCBIfam" id="TIGR02070">
    <property type="entry name" value="mono_pep_trsgly"/>
    <property type="match status" value="1"/>
</dbReference>
<reference evidence="13 14" key="1">
    <citation type="submission" date="2023-05" db="EMBL/GenBank/DDBJ databases">
        <title>Sedimentitalea sp. nov. JM2-8.</title>
        <authorList>
            <person name="Huang J."/>
        </authorList>
    </citation>
    <scope>NUCLEOTIDE SEQUENCE [LARGE SCALE GENOMIC DNA]</scope>
    <source>
        <strain evidence="13 14">JM2-8</strain>
    </source>
</reference>
<dbReference type="PANTHER" id="PTHR30400">
    <property type="entry name" value="MONOFUNCTIONAL BIOSYNTHETIC PEPTIDOGLYCAN TRANSGLYCOSYLASE"/>
    <property type="match status" value="1"/>
</dbReference>
<evidence type="ECO:0000256" key="10">
    <source>
        <dbReference type="ARBA" id="ARBA00023316"/>
    </source>
</evidence>
<gene>
    <name evidence="11 13" type="primary">mtgA</name>
    <name evidence="13" type="ORF">QO034_18435</name>
</gene>
<evidence type="ECO:0000313" key="14">
    <source>
        <dbReference type="Proteomes" id="UP001227126"/>
    </source>
</evidence>
<keyword evidence="1 11" id="KW-1003">Cell membrane</keyword>
<comment type="caution">
    <text evidence="13">The sequence shown here is derived from an EMBL/GenBank/DDBJ whole genome shotgun (WGS) entry which is preliminary data.</text>
</comment>
<keyword evidence="14" id="KW-1185">Reference proteome</keyword>
<dbReference type="EC" id="2.4.99.28" evidence="11"/>
<dbReference type="InterPro" id="IPR001264">
    <property type="entry name" value="Glyco_trans_51"/>
</dbReference>
<dbReference type="GO" id="GO:0016757">
    <property type="term" value="F:glycosyltransferase activity"/>
    <property type="evidence" value="ECO:0007669"/>
    <property type="project" value="UniProtKB-KW"/>
</dbReference>
<dbReference type="Pfam" id="PF00912">
    <property type="entry name" value="Transgly"/>
    <property type="match status" value="1"/>
</dbReference>
<dbReference type="SUPFAM" id="SSF53955">
    <property type="entry name" value="Lysozyme-like"/>
    <property type="match status" value="1"/>
</dbReference>
<dbReference type="EMBL" id="JASNJE010000029">
    <property type="protein sequence ID" value="MDK3075071.1"/>
    <property type="molecule type" value="Genomic_DNA"/>
</dbReference>
<keyword evidence="6 11" id="KW-0133">Cell shape</keyword>
<keyword evidence="7 11" id="KW-0573">Peptidoglycan synthesis</keyword>
<dbReference type="InterPro" id="IPR023346">
    <property type="entry name" value="Lysozyme-like_dom_sf"/>
</dbReference>
<feature type="domain" description="Glycosyl transferase family 51" evidence="12">
    <location>
        <begin position="82"/>
        <end position="240"/>
    </location>
</feature>
<evidence type="ECO:0000256" key="6">
    <source>
        <dbReference type="ARBA" id="ARBA00022960"/>
    </source>
</evidence>
<dbReference type="RefSeq" id="WP_284486999.1">
    <property type="nucleotide sequence ID" value="NZ_JASNJE010000029.1"/>
</dbReference>
<comment type="similarity">
    <text evidence="11">Belongs to the glycosyltransferase 51 family.</text>
</comment>
<comment type="pathway">
    <text evidence="11">Cell wall biogenesis; peptidoglycan biosynthesis.</text>
</comment>
<dbReference type="InterPro" id="IPR036950">
    <property type="entry name" value="PBP_transglycosylase"/>
</dbReference>
<evidence type="ECO:0000256" key="9">
    <source>
        <dbReference type="ARBA" id="ARBA00023136"/>
    </source>
</evidence>
<organism evidence="13 14">
    <name type="scientific">Sedimentitalea xiamensis</name>
    <dbReference type="NCBI Taxonomy" id="3050037"/>
    <lineage>
        <taxon>Bacteria</taxon>
        <taxon>Pseudomonadati</taxon>
        <taxon>Pseudomonadota</taxon>
        <taxon>Alphaproteobacteria</taxon>
        <taxon>Rhodobacterales</taxon>
        <taxon>Paracoccaceae</taxon>
        <taxon>Sedimentitalea</taxon>
    </lineage>
</organism>
<proteinExistence type="inferred from homology"/>
<evidence type="ECO:0000313" key="13">
    <source>
        <dbReference type="EMBL" id="MDK3075071.1"/>
    </source>
</evidence>
<evidence type="ECO:0000256" key="1">
    <source>
        <dbReference type="ARBA" id="ARBA00022475"/>
    </source>
</evidence>
<evidence type="ECO:0000256" key="3">
    <source>
        <dbReference type="ARBA" id="ARBA00022676"/>
    </source>
</evidence>